<organism evidence="1 2">
    <name type="scientific">Oceanobacillus caeni</name>
    <dbReference type="NCBI Taxonomy" id="405946"/>
    <lineage>
        <taxon>Bacteria</taxon>
        <taxon>Bacillati</taxon>
        <taxon>Bacillota</taxon>
        <taxon>Bacilli</taxon>
        <taxon>Bacillales</taxon>
        <taxon>Bacillaceae</taxon>
        <taxon>Oceanobacillus</taxon>
    </lineage>
</organism>
<dbReference type="Proteomes" id="UP000037854">
    <property type="component" value="Unassembled WGS sequence"/>
</dbReference>
<protein>
    <recommendedName>
        <fullName evidence="3">DUF2487 domain-containing protein</fullName>
    </recommendedName>
</protein>
<dbReference type="InterPro" id="IPR019615">
    <property type="entry name" value="DUF2487"/>
</dbReference>
<proteinExistence type="predicted"/>
<reference evidence="1 2" key="1">
    <citation type="submission" date="2015-07" db="EMBL/GenBank/DDBJ databases">
        <title>High-quality draft genome sequence of Oceanobacillus caeni HM6, a bacillus isolated from a human feces.</title>
        <authorList>
            <person name="Kumar J."/>
            <person name="Verma M.K."/>
            <person name="Pandey R."/>
            <person name="Bhambi M."/>
            <person name="Chauhan N."/>
        </authorList>
    </citation>
    <scope>NUCLEOTIDE SEQUENCE [LARGE SCALE GENOMIC DNA]</scope>
    <source>
        <strain evidence="1 2">HM6</strain>
    </source>
</reference>
<dbReference type="EMBL" id="LGTK01000019">
    <property type="protein sequence ID" value="KPH76023.1"/>
    <property type="molecule type" value="Genomic_DNA"/>
</dbReference>
<evidence type="ECO:0000313" key="2">
    <source>
        <dbReference type="Proteomes" id="UP000037854"/>
    </source>
</evidence>
<gene>
    <name evidence="1" type="ORF">AFL42_07540</name>
</gene>
<sequence>MKWRKNDMEQYVEAKEYIDTVIIPLIPFQMAKDQELSKDSFQNEALALFLTEMEKELSGRLLLTPNYHYIKASDLELEKDRLNLWVANVQEQPFKHIFFITFDSQWKKVEKDLAGTLIWLPGFPTSDLISKEVQQMVRGQVSEISELIRSYW</sequence>
<name>A0ABR5MJX2_9BACI</name>
<keyword evidence="2" id="KW-1185">Reference proteome</keyword>
<evidence type="ECO:0000313" key="1">
    <source>
        <dbReference type="EMBL" id="KPH76023.1"/>
    </source>
</evidence>
<dbReference type="Pfam" id="PF10673">
    <property type="entry name" value="DUF2487"/>
    <property type="match status" value="1"/>
</dbReference>
<accession>A0ABR5MJX2</accession>
<evidence type="ECO:0008006" key="3">
    <source>
        <dbReference type="Google" id="ProtNLM"/>
    </source>
</evidence>
<comment type="caution">
    <text evidence="1">The sequence shown here is derived from an EMBL/GenBank/DDBJ whole genome shotgun (WGS) entry which is preliminary data.</text>
</comment>